<evidence type="ECO:0000313" key="1">
    <source>
        <dbReference type="EMBL" id="MFC4293346.1"/>
    </source>
</evidence>
<keyword evidence="2" id="KW-1185">Reference proteome</keyword>
<gene>
    <name evidence="1" type="ORF">ACFOWX_13055</name>
</gene>
<organism evidence="1 2">
    <name type="scientific">Sphingorhabdus arenilitoris</name>
    <dbReference type="NCBI Taxonomy" id="1490041"/>
    <lineage>
        <taxon>Bacteria</taxon>
        <taxon>Pseudomonadati</taxon>
        <taxon>Pseudomonadota</taxon>
        <taxon>Alphaproteobacteria</taxon>
        <taxon>Sphingomonadales</taxon>
        <taxon>Sphingomonadaceae</taxon>
        <taxon>Sphingorhabdus</taxon>
    </lineage>
</organism>
<proteinExistence type="predicted"/>
<evidence type="ECO:0000313" key="2">
    <source>
        <dbReference type="Proteomes" id="UP001595887"/>
    </source>
</evidence>
<dbReference type="SUPFAM" id="SSF56784">
    <property type="entry name" value="HAD-like"/>
    <property type="match status" value="1"/>
</dbReference>
<protein>
    <submittedName>
        <fullName evidence="1">HAD family hydrolase</fullName>
    </submittedName>
</protein>
<name>A0ABV8RJ00_9SPHN</name>
<reference evidence="2" key="1">
    <citation type="journal article" date="2019" name="Int. J. Syst. Evol. Microbiol.">
        <title>The Global Catalogue of Microorganisms (GCM) 10K type strain sequencing project: providing services to taxonomists for standard genome sequencing and annotation.</title>
        <authorList>
            <consortium name="The Broad Institute Genomics Platform"/>
            <consortium name="The Broad Institute Genome Sequencing Center for Infectious Disease"/>
            <person name="Wu L."/>
            <person name="Ma J."/>
        </authorList>
    </citation>
    <scope>NUCLEOTIDE SEQUENCE [LARGE SCALE GENOMIC DNA]</scope>
    <source>
        <strain evidence="2">CECT 8531</strain>
    </source>
</reference>
<dbReference type="GO" id="GO:0016787">
    <property type="term" value="F:hydrolase activity"/>
    <property type="evidence" value="ECO:0007669"/>
    <property type="project" value="UniProtKB-KW"/>
</dbReference>
<keyword evidence="1" id="KW-0378">Hydrolase</keyword>
<dbReference type="RefSeq" id="WP_381424812.1">
    <property type="nucleotide sequence ID" value="NZ_JBHSDH010000013.1"/>
</dbReference>
<comment type="caution">
    <text evidence="1">The sequence shown here is derived from an EMBL/GenBank/DDBJ whole genome shotgun (WGS) entry which is preliminary data.</text>
</comment>
<dbReference type="Proteomes" id="UP001595887">
    <property type="component" value="Unassembled WGS sequence"/>
</dbReference>
<dbReference type="InterPro" id="IPR036412">
    <property type="entry name" value="HAD-like_sf"/>
</dbReference>
<accession>A0ABV8RJ00</accession>
<dbReference type="EMBL" id="JBHSDH010000013">
    <property type="protein sequence ID" value="MFC4293346.1"/>
    <property type="molecule type" value="Genomic_DNA"/>
</dbReference>
<sequence length="215" mass="23959">MTKPLIISDCDEVLLHMVVPFRDWVDEAHDIDFSLDNHDFSQALTYRHDGSFVEPVKIWELLGGFFDSEMHRQPPIAGAVPAMTALAQRADIAILTNLQDHRAEARAEQLKAIGIEAPIFTNQGPKGQALARIVAEYQPSVAVFIDDMGGHHESVGEVQPDVWRLHMVGEPLMARHIKPAPHAHARIDEWDAAHIWIEERLLAAAPAPRTEGKAL</sequence>